<feature type="transmembrane region" description="Helical" evidence="8">
    <location>
        <begin position="131"/>
        <end position="151"/>
    </location>
</feature>
<keyword evidence="3" id="KW-0813">Transport</keyword>
<keyword evidence="6 8" id="KW-1133">Transmembrane helix</keyword>
<feature type="transmembrane region" description="Helical" evidence="8">
    <location>
        <begin position="261"/>
        <end position="280"/>
    </location>
</feature>
<keyword evidence="10" id="KW-1185">Reference proteome</keyword>
<comment type="subcellular location">
    <subcellularLocation>
        <location evidence="1">Cell membrane</location>
        <topology evidence="1">Multi-pass membrane protein</topology>
    </subcellularLocation>
</comment>
<dbReference type="PANTHER" id="PTHR30472">
    <property type="entry name" value="FERRIC ENTEROBACTIN TRANSPORT SYSTEM PERMEASE PROTEIN"/>
    <property type="match status" value="1"/>
</dbReference>
<feature type="transmembrane region" description="Helical" evidence="8">
    <location>
        <begin position="171"/>
        <end position="193"/>
    </location>
</feature>
<accession>A0A2R4XPP7</accession>
<dbReference type="Gene3D" id="1.10.3470.10">
    <property type="entry name" value="ABC transporter involved in vitamin B12 uptake, BtuC"/>
    <property type="match status" value="1"/>
</dbReference>
<gene>
    <name evidence="9" type="ORF">DBV39_11375</name>
</gene>
<evidence type="ECO:0000313" key="9">
    <source>
        <dbReference type="EMBL" id="AWB35782.1"/>
    </source>
</evidence>
<dbReference type="SUPFAM" id="SSF81345">
    <property type="entry name" value="ABC transporter involved in vitamin B12 uptake, BtuC"/>
    <property type="match status" value="1"/>
</dbReference>
<evidence type="ECO:0000256" key="6">
    <source>
        <dbReference type="ARBA" id="ARBA00022989"/>
    </source>
</evidence>
<dbReference type="RefSeq" id="WP_108623238.1">
    <property type="nucleotide sequence ID" value="NZ_CP028901.1"/>
</dbReference>
<feature type="transmembrane region" description="Helical" evidence="8">
    <location>
        <begin position="222"/>
        <end position="249"/>
    </location>
</feature>
<protein>
    <submittedName>
        <fullName evidence="9">Iron ABC transporter</fullName>
    </submittedName>
</protein>
<dbReference type="PANTHER" id="PTHR30472:SF25">
    <property type="entry name" value="ABC TRANSPORTER PERMEASE PROTEIN MJ0876-RELATED"/>
    <property type="match status" value="1"/>
</dbReference>
<name>A0A2R4XPP7_9BURK</name>
<keyword evidence="4" id="KW-1003">Cell membrane</keyword>
<dbReference type="InterPro" id="IPR000522">
    <property type="entry name" value="ABC_transptr_permease_BtuC"/>
</dbReference>
<dbReference type="AlphaFoldDB" id="A0A2R4XPP7"/>
<evidence type="ECO:0000256" key="7">
    <source>
        <dbReference type="ARBA" id="ARBA00023136"/>
    </source>
</evidence>
<feature type="transmembrane region" description="Helical" evidence="8">
    <location>
        <begin position="76"/>
        <end position="95"/>
    </location>
</feature>
<keyword evidence="5 8" id="KW-0812">Transmembrane</keyword>
<dbReference type="OrthoDB" id="9782305at2"/>
<feature type="transmembrane region" description="Helical" evidence="8">
    <location>
        <begin position="101"/>
        <end position="119"/>
    </location>
</feature>
<keyword evidence="7 8" id="KW-0472">Membrane</keyword>
<evidence type="ECO:0000256" key="8">
    <source>
        <dbReference type="SAM" id="Phobius"/>
    </source>
</evidence>
<feature type="transmembrane region" description="Helical" evidence="8">
    <location>
        <begin position="292"/>
        <end position="309"/>
    </location>
</feature>
<evidence type="ECO:0000313" key="10">
    <source>
        <dbReference type="Proteomes" id="UP000244571"/>
    </source>
</evidence>
<dbReference type="CDD" id="cd06550">
    <property type="entry name" value="TM_ABC_iron-siderophores_like"/>
    <property type="match status" value="1"/>
</dbReference>
<dbReference type="EMBL" id="CP028901">
    <property type="protein sequence ID" value="AWB35782.1"/>
    <property type="molecule type" value="Genomic_DNA"/>
</dbReference>
<comment type="similarity">
    <text evidence="2">Belongs to the binding-protein-dependent transport system permease family. FecCD subfamily.</text>
</comment>
<feature type="transmembrane region" description="Helical" evidence="8">
    <location>
        <begin position="48"/>
        <end position="69"/>
    </location>
</feature>
<dbReference type="KEGG" id="boz:DBV39_11375"/>
<evidence type="ECO:0000256" key="5">
    <source>
        <dbReference type="ARBA" id="ARBA00022692"/>
    </source>
</evidence>
<evidence type="ECO:0000256" key="1">
    <source>
        <dbReference type="ARBA" id="ARBA00004651"/>
    </source>
</evidence>
<evidence type="ECO:0000256" key="3">
    <source>
        <dbReference type="ARBA" id="ARBA00022448"/>
    </source>
</evidence>
<dbReference type="InterPro" id="IPR037294">
    <property type="entry name" value="ABC_BtuC-like"/>
</dbReference>
<dbReference type="GO" id="GO:0033214">
    <property type="term" value="P:siderophore-iron import into cell"/>
    <property type="evidence" value="ECO:0007669"/>
    <property type="project" value="TreeGrafter"/>
</dbReference>
<organism evidence="9 10">
    <name type="scientific">Orrella marina</name>
    <dbReference type="NCBI Taxonomy" id="2163011"/>
    <lineage>
        <taxon>Bacteria</taxon>
        <taxon>Pseudomonadati</taxon>
        <taxon>Pseudomonadota</taxon>
        <taxon>Betaproteobacteria</taxon>
        <taxon>Burkholderiales</taxon>
        <taxon>Alcaligenaceae</taxon>
        <taxon>Orrella</taxon>
    </lineage>
</organism>
<reference evidence="9 10" key="1">
    <citation type="submission" date="2018-04" db="EMBL/GenBank/DDBJ databases">
        <title>Bordetella sp. HZ20 isolated from seawater.</title>
        <authorList>
            <person name="Sun C."/>
        </authorList>
    </citation>
    <scope>NUCLEOTIDE SEQUENCE [LARGE SCALE GENOMIC DNA]</scope>
    <source>
        <strain evidence="9 10">HZ20</strain>
    </source>
</reference>
<dbReference type="Proteomes" id="UP000244571">
    <property type="component" value="Chromosome"/>
</dbReference>
<evidence type="ECO:0000256" key="2">
    <source>
        <dbReference type="ARBA" id="ARBA00007935"/>
    </source>
</evidence>
<dbReference type="GO" id="GO:0022857">
    <property type="term" value="F:transmembrane transporter activity"/>
    <property type="evidence" value="ECO:0007669"/>
    <property type="project" value="InterPro"/>
</dbReference>
<evidence type="ECO:0000256" key="4">
    <source>
        <dbReference type="ARBA" id="ARBA00022475"/>
    </source>
</evidence>
<dbReference type="Pfam" id="PF01032">
    <property type="entry name" value="FecCD"/>
    <property type="match status" value="1"/>
</dbReference>
<proteinExistence type="inferred from homology"/>
<sequence>MLVVSVLFASVNGAYHIDPTRLLMWLVGAESMDEVSRNVWVNIRMPRIVLGVIAGASLGIAGAVMQALFRNPLAEPGLVGLSAGASLGAVIAIVLTSGGLVLIAGAAFIGSLGATYLAYFLGRRSHSVSGLLLAGIAINTIVGSLMGLLIINANDAQLRDLTFWNMGSLAGANWSMINFLAPWTLLMVALLLIRWKALNALLLGEREAFHLGYSLSSLRWQLITLVALTVGPIVAVTGGIGFVGLVVPHLVRLWMGSDHRWVLPASALGGALALTLGDWLARVLIAPSELPIGLVTSLIGGPFFIWLLIRGKR</sequence>
<dbReference type="FunFam" id="1.10.3470.10:FF:000001">
    <property type="entry name" value="Vitamin B12 ABC transporter permease BtuC"/>
    <property type="match status" value="1"/>
</dbReference>
<dbReference type="GO" id="GO:0005886">
    <property type="term" value="C:plasma membrane"/>
    <property type="evidence" value="ECO:0007669"/>
    <property type="project" value="UniProtKB-SubCell"/>
</dbReference>